<dbReference type="AlphaFoldDB" id="A0A0F9P3U2"/>
<evidence type="ECO:0000313" key="1">
    <source>
        <dbReference type="EMBL" id="KKN24739.1"/>
    </source>
</evidence>
<comment type="caution">
    <text evidence="1">The sequence shown here is derived from an EMBL/GenBank/DDBJ whole genome shotgun (WGS) entry which is preliminary data.</text>
</comment>
<protein>
    <recommendedName>
        <fullName evidence="2">Glycosyl transferase family 1 domain-containing protein</fullName>
    </recommendedName>
</protein>
<sequence length="314" mass="36988">MLAIQGTGRIKSMAGRKSNGTVIEKISGLKCPRKHMINQEGWKIVKKSQHLFAFVSSPDIYRQEELRNQVKGWCHALRDSSKLPKNVPNILLPESDFLDSRMVLFKPHDIRYDYFYFTINGKAGLRHKGLSIFLDILPYLCKRKLRGLVIVYFPNVPLHKKFTVKLSKHHREMLSKYERFLTFHWGILKPEGMNRVMTNCKFGLFPNTVDNSPRLISESLIRNVPVMMNKYIDGGWHYINKHTGALFDKSSKKSVLRAIDFMLENKFKTRDYYESHYGFDRSSKKLAQFLNGLFGFDYTHMYFNDFRHYLREIK</sequence>
<reference evidence="1" key="1">
    <citation type="journal article" date="2015" name="Nature">
        <title>Complex archaea that bridge the gap between prokaryotes and eukaryotes.</title>
        <authorList>
            <person name="Spang A."/>
            <person name="Saw J.H."/>
            <person name="Jorgensen S.L."/>
            <person name="Zaremba-Niedzwiedzka K."/>
            <person name="Martijn J."/>
            <person name="Lind A.E."/>
            <person name="van Eijk R."/>
            <person name="Schleper C."/>
            <person name="Guy L."/>
            <person name="Ettema T.J."/>
        </authorList>
    </citation>
    <scope>NUCLEOTIDE SEQUENCE</scope>
</reference>
<dbReference type="Gene3D" id="3.40.50.2000">
    <property type="entry name" value="Glycogen Phosphorylase B"/>
    <property type="match status" value="1"/>
</dbReference>
<accession>A0A0F9P3U2</accession>
<name>A0A0F9P3U2_9ZZZZ</name>
<evidence type="ECO:0008006" key="2">
    <source>
        <dbReference type="Google" id="ProtNLM"/>
    </source>
</evidence>
<proteinExistence type="predicted"/>
<dbReference type="EMBL" id="LAZR01002860">
    <property type="protein sequence ID" value="KKN24739.1"/>
    <property type="molecule type" value="Genomic_DNA"/>
</dbReference>
<gene>
    <name evidence="1" type="ORF">LCGC14_0891860</name>
</gene>
<organism evidence="1">
    <name type="scientific">marine sediment metagenome</name>
    <dbReference type="NCBI Taxonomy" id="412755"/>
    <lineage>
        <taxon>unclassified sequences</taxon>
        <taxon>metagenomes</taxon>
        <taxon>ecological metagenomes</taxon>
    </lineage>
</organism>
<dbReference type="SUPFAM" id="SSF53756">
    <property type="entry name" value="UDP-Glycosyltransferase/glycogen phosphorylase"/>
    <property type="match status" value="1"/>
</dbReference>